<comment type="similarity">
    <text evidence="2">Belongs to the acyl-CoA dehydrogenase family.</text>
</comment>
<evidence type="ECO:0000256" key="5">
    <source>
        <dbReference type="ARBA" id="ARBA00022827"/>
    </source>
</evidence>
<dbReference type="GO" id="GO:0033539">
    <property type="term" value="P:fatty acid beta-oxidation using acyl-CoA dehydrogenase"/>
    <property type="evidence" value="ECO:0007669"/>
    <property type="project" value="TreeGrafter"/>
</dbReference>
<dbReference type="InterPro" id="IPR013786">
    <property type="entry name" value="AcylCoA_DH/ox_N"/>
</dbReference>
<dbReference type="InterPro" id="IPR050741">
    <property type="entry name" value="Acyl-CoA_dehydrogenase"/>
</dbReference>
<dbReference type="Proteomes" id="UP000064029">
    <property type="component" value="Unassembled WGS sequence"/>
</dbReference>
<evidence type="ECO:0000256" key="6">
    <source>
        <dbReference type="ARBA" id="ARBA00023002"/>
    </source>
</evidence>
<dbReference type="InterPro" id="IPR037069">
    <property type="entry name" value="AcylCoA_DH/ox_N_sf"/>
</dbReference>
<dbReference type="SUPFAM" id="SSF56645">
    <property type="entry name" value="Acyl-CoA dehydrogenase NM domain-like"/>
    <property type="match status" value="1"/>
</dbReference>
<organism evidence="10 11">
    <name type="scientific">Burkholderia ubonensis</name>
    <dbReference type="NCBI Taxonomy" id="101571"/>
    <lineage>
        <taxon>Bacteria</taxon>
        <taxon>Pseudomonadati</taxon>
        <taxon>Pseudomonadota</taxon>
        <taxon>Betaproteobacteria</taxon>
        <taxon>Burkholderiales</taxon>
        <taxon>Burkholderiaceae</taxon>
        <taxon>Burkholderia</taxon>
        <taxon>Burkholderia cepacia complex</taxon>
    </lineage>
</organism>
<keyword evidence="4" id="KW-0285">Flavoprotein</keyword>
<feature type="domain" description="Acyl-CoA dehydrogenase/oxidase C-terminal" evidence="7">
    <location>
        <begin position="235"/>
        <end position="384"/>
    </location>
</feature>
<dbReference type="Pfam" id="PF02770">
    <property type="entry name" value="Acyl-CoA_dh_M"/>
    <property type="match status" value="1"/>
</dbReference>
<dbReference type="InterPro" id="IPR009100">
    <property type="entry name" value="AcylCoA_DH/oxidase_NM_dom_sf"/>
</dbReference>
<dbReference type="EMBL" id="LOXM01000108">
    <property type="protein sequence ID" value="KVG68769.1"/>
    <property type="molecule type" value="Genomic_DNA"/>
</dbReference>
<dbReference type="PANTHER" id="PTHR48083:SF2">
    <property type="entry name" value="MEDIUM-CHAIN SPECIFIC ACYL-COA DEHYDROGENASE, MITOCHONDRIAL"/>
    <property type="match status" value="1"/>
</dbReference>
<dbReference type="SUPFAM" id="SSF47203">
    <property type="entry name" value="Acyl-CoA dehydrogenase C-terminal domain-like"/>
    <property type="match status" value="1"/>
</dbReference>
<dbReference type="RefSeq" id="WP_059750997.1">
    <property type="nucleotide sequence ID" value="NZ_LOXM01000108.1"/>
</dbReference>
<dbReference type="Pfam" id="PF02771">
    <property type="entry name" value="Acyl-CoA_dh_N"/>
    <property type="match status" value="1"/>
</dbReference>
<evidence type="ECO:0000259" key="7">
    <source>
        <dbReference type="Pfam" id="PF00441"/>
    </source>
</evidence>
<dbReference type="Pfam" id="PF00441">
    <property type="entry name" value="Acyl-CoA_dh_1"/>
    <property type="match status" value="1"/>
</dbReference>
<keyword evidence="6" id="KW-0560">Oxidoreductase</keyword>
<evidence type="ECO:0000256" key="1">
    <source>
        <dbReference type="ARBA" id="ARBA00001974"/>
    </source>
</evidence>
<protein>
    <recommendedName>
        <fullName evidence="3">Medium-chain specific acyl-CoA dehydrogenase, mitochondrial</fullName>
    </recommendedName>
</protein>
<dbReference type="InterPro" id="IPR009075">
    <property type="entry name" value="AcylCo_DH/oxidase_C"/>
</dbReference>
<dbReference type="FunFam" id="1.20.140.10:FF:000001">
    <property type="entry name" value="Acyl-CoA dehydrogenase"/>
    <property type="match status" value="1"/>
</dbReference>
<evidence type="ECO:0000259" key="8">
    <source>
        <dbReference type="Pfam" id="PF02770"/>
    </source>
</evidence>
<evidence type="ECO:0000259" key="9">
    <source>
        <dbReference type="Pfam" id="PF02771"/>
    </source>
</evidence>
<comment type="cofactor">
    <cofactor evidence="1">
        <name>FAD</name>
        <dbReference type="ChEBI" id="CHEBI:57692"/>
    </cofactor>
</comment>
<dbReference type="GO" id="GO:0003995">
    <property type="term" value="F:acyl-CoA dehydrogenase activity"/>
    <property type="evidence" value="ECO:0007669"/>
    <property type="project" value="InterPro"/>
</dbReference>
<dbReference type="Gene3D" id="1.20.140.10">
    <property type="entry name" value="Butyryl-CoA Dehydrogenase, subunit A, domain 3"/>
    <property type="match status" value="1"/>
</dbReference>
<proteinExistence type="inferred from homology"/>
<dbReference type="GO" id="GO:0005737">
    <property type="term" value="C:cytoplasm"/>
    <property type="evidence" value="ECO:0007669"/>
    <property type="project" value="TreeGrafter"/>
</dbReference>
<dbReference type="InterPro" id="IPR006089">
    <property type="entry name" value="Acyl-CoA_DH_CS"/>
</dbReference>
<dbReference type="OrthoDB" id="9770681at2"/>
<dbReference type="InterPro" id="IPR006091">
    <property type="entry name" value="Acyl-CoA_Oxase/DH_mid-dom"/>
</dbReference>
<dbReference type="InterPro" id="IPR036250">
    <property type="entry name" value="AcylCo_DH-like_C"/>
</dbReference>
<dbReference type="Gene3D" id="1.10.540.10">
    <property type="entry name" value="Acyl-CoA dehydrogenase/oxidase, N-terminal domain"/>
    <property type="match status" value="1"/>
</dbReference>
<dbReference type="PANTHER" id="PTHR48083">
    <property type="entry name" value="MEDIUM-CHAIN SPECIFIC ACYL-COA DEHYDROGENASE, MITOCHONDRIAL-RELATED"/>
    <property type="match status" value="1"/>
</dbReference>
<dbReference type="Gene3D" id="2.40.110.10">
    <property type="entry name" value="Butyryl-CoA Dehydrogenase, subunit A, domain 2"/>
    <property type="match status" value="1"/>
</dbReference>
<evidence type="ECO:0000313" key="10">
    <source>
        <dbReference type="EMBL" id="KVG68769.1"/>
    </source>
</evidence>
<feature type="domain" description="Acyl-CoA oxidase/dehydrogenase middle" evidence="8">
    <location>
        <begin position="129"/>
        <end position="223"/>
    </location>
</feature>
<name>A0A103RJ70_9BURK</name>
<feature type="domain" description="Acyl-CoA dehydrogenase/oxidase N-terminal" evidence="9">
    <location>
        <begin position="8"/>
        <end position="123"/>
    </location>
</feature>
<comment type="caution">
    <text evidence="10">The sequence shown here is derived from an EMBL/GenBank/DDBJ whole genome shotgun (WGS) entry which is preliminary data.</text>
</comment>
<keyword evidence="5" id="KW-0274">FAD</keyword>
<reference evidence="10 11" key="1">
    <citation type="submission" date="2015-11" db="EMBL/GenBank/DDBJ databases">
        <title>Expanding the genomic diversity of Burkholderia species for the development of highly accurate diagnostics.</title>
        <authorList>
            <person name="Sahl J."/>
            <person name="Keim P."/>
            <person name="Wagner D."/>
        </authorList>
    </citation>
    <scope>NUCLEOTIDE SEQUENCE [LARGE SCALE GENOMIC DNA]</scope>
    <source>
        <strain evidence="10 11">MSMB2036</strain>
    </source>
</reference>
<accession>A0A103RJ70</accession>
<sequence length="384" mass="42171">MNFDLELEHRMIRDLVARFVQDELIPLEAAVMAREADGQRFGLLDEERTHLDERSRQLGLWGLDAPLDAGGSDLPAVAMVGVNEAIGTTVTPYILPPDSPNLRMLCEVADDAQRARYLEPYARSVTRAAMAISEPGAGSDPGALSTTAVRDGDGWVLNGRKIWISHAPEADWTIVMALTDRSKGKRGGMSAFIVDRGAPGFVIERRIPMIGGLSTYEIVLDDCRIPAAQLLGQEGAGFAPMQARLANRRLEMAAWCIGRAERAVAMLCDHAKQRNTFGVPLAERQAVQWWVADALTQIHACRLMTYEAAARVDAGQDARTQISMVKVFATEMASSVIDHAMQTLGAMGMTKEMPLQQMASEARLMRIFEGPSEVHRWVIARSML</sequence>
<dbReference type="AlphaFoldDB" id="A0A103RJ70"/>
<dbReference type="FunFam" id="2.40.110.10:FF:000002">
    <property type="entry name" value="Acyl-CoA dehydrogenase fadE12"/>
    <property type="match status" value="1"/>
</dbReference>
<dbReference type="InterPro" id="IPR046373">
    <property type="entry name" value="Acyl-CoA_Oxase/DH_mid-dom_sf"/>
</dbReference>
<dbReference type="PROSITE" id="PS00072">
    <property type="entry name" value="ACYL_COA_DH_1"/>
    <property type="match status" value="1"/>
</dbReference>
<evidence type="ECO:0000256" key="3">
    <source>
        <dbReference type="ARBA" id="ARBA00019125"/>
    </source>
</evidence>
<evidence type="ECO:0000256" key="2">
    <source>
        <dbReference type="ARBA" id="ARBA00009347"/>
    </source>
</evidence>
<evidence type="ECO:0000313" key="11">
    <source>
        <dbReference type="Proteomes" id="UP000064029"/>
    </source>
</evidence>
<dbReference type="CDD" id="cd00567">
    <property type="entry name" value="ACAD"/>
    <property type="match status" value="1"/>
</dbReference>
<dbReference type="GO" id="GO:0050660">
    <property type="term" value="F:flavin adenine dinucleotide binding"/>
    <property type="evidence" value="ECO:0007669"/>
    <property type="project" value="InterPro"/>
</dbReference>
<evidence type="ECO:0000256" key="4">
    <source>
        <dbReference type="ARBA" id="ARBA00022630"/>
    </source>
</evidence>
<gene>
    <name evidence="10" type="ORF">WJ33_23480</name>
</gene>